<gene>
    <name evidence="2" type="ORF">AFUS01_LOCUS17146</name>
</gene>
<dbReference type="Proteomes" id="UP000708208">
    <property type="component" value="Unassembled WGS sequence"/>
</dbReference>
<dbReference type="InterPro" id="IPR001251">
    <property type="entry name" value="CRAL-TRIO_dom"/>
</dbReference>
<name>A0A8J2P965_9HEXA</name>
<organism evidence="2 3">
    <name type="scientific">Allacma fusca</name>
    <dbReference type="NCBI Taxonomy" id="39272"/>
    <lineage>
        <taxon>Eukaryota</taxon>
        <taxon>Metazoa</taxon>
        <taxon>Ecdysozoa</taxon>
        <taxon>Arthropoda</taxon>
        <taxon>Hexapoda</taxon>
        <taxon>Collembola</taxon>
        <taxon>Symphypleona</taxon>
        <taxon>Sminthuridae</taxon>
        <taxon>Allacma</taxon>
    </lineage>
</organism>
<dbReference type="PROSITE" id="PS50191">
    <property type="entry name" value="CRAL_TRIO"/>
    <property type="match status" value="1"/>
</dbReference>
<sequence>GGRDFENAVLFLDQALARILRGFFHKKSNNSDSVPVDKEIVVIADFDGWNLAQISSPPTLKWMLDRLSKMGIIYKSISYGFIVNANPLVYQMINTVKPFISNFLEKIDIYGTNVNHWKTHILKKIPPSELHPRYGGHKNFRPVKVYG</sequence>
<comment type="caution">
    <text evidence="2">The sequence shown here is derived from an EMBL/GenBank/DDBJ whole genome shotgun (WGS) entry which is preliminary data.</text>
</comment>
<dbReference type="CDD" id="cd00170">
    <property type="entry name" value="SEC14"/>
    <property type="match status" value="1"/>
</dbReference>
<feature type="non-terminal residue" evidence="2">
    <location>
        <position position="1"/>
    </location>
</feature>
<evidence type="ECO:0000259" key="1">
    <source>
        <dbReference type="PROSITE" id="PS50191"/>
    </source>
</evidence>
<dbReference type="AlphaFoldDB" id="A0A8J2P965"/>
<evidence type="ECO:0000313" key="3">
    <source>
        <dbReference type="Proteomes" id="UP000708208"/>
    </source>
</evidence>
<feature type="domain" description="CRAL-TRIO" evidence="1">
    <location>
        <begin position="1"/>
        <end position="142"/>
    </location>
</feature>
<keyword evidence="3" id="KW-1185">Reference proteome</keyword>
<dbReference type="Pfam" id="PF00650">
    <property type="entry name" value="CRAL_TRIO"/>
    <property type="match status" value="1"/>
</dbReference>
<proteinExistence type="predicted"/>
<evidence type="ECO:0000313" key="2">
    <source>
        <dbReference type="EMBL" id="CAG7728361.1"/>
    </source>
</evidence>
<accession>A0A8J2P965</accession>
<protein>
    <recommendedName>
        <fullName evidence="1">CRAL-TRIO domain-containing protein</fullName>
    </recommendedName>
</protein>
<reference evidence="2" key="1">
    <citation type="submission" date="2021-06" db="EMBL/GenBank/DDBJ databases">
        <authorList>
            <person name="Hodson N. C."/>
            <person name="Mongue J. A."/>
            <person name="Jaron S. K."/>
        </authorList>
    </citation>
    <scope>NUCLEOTIDE SEQUENCE</scope>
</reference>
<dbReference type="EMBL" id="CAJVCH010162608">
    <property type="protein sequence ID" value="CAG7728361.1"/>
    <property type="molecule type" value="Genomic_DNA"/>
</dbReference>